<organism evidence="1 2">
    <name type="scientific">Sphagnum jensenii</name>
    <dbReference type="NCBI Taxonomy" id="128206"/>
    <lineage>
        <taxon>Eukaryota</taxon>
        <taxon>Viridiplantae</taxon>
        <taxon>Streptophyta</taxon>
        <taxon>Embryophyta</taxon>
        <taxon>Bryophyta</taxon>
        <taxon>Sphagnophytina</taxon>
        <taxon>Sphagnopsida</taxon>
        <taxon>Sphagnales</taxon>
        <taxon>Sphagnaceae</taxon>
        <taxon>Sphagnum</taxon>
    </lineage>
</organism>
<reference evidence="1 2" key="1">
    <citation type="submission" date="2024-02" db="EMBL/GenBank/DDBJ databases">
        <authorList>
            <consortium name="ELIXIR-Norway"/>
            <consortium name="Elixir Norway"/>
        </authorList>
    </citation>
    <scope>NUCLEOTIDE SEQUENCE [LARGE SCALE GENOMIC DNA]</scope>
</reference>
<sequence length="100" mass="11083">MKIEAIVDIERGLIQVRKGPGDNVEVLPLIMVNLLQNVNSETLEHEAVVTVKSASSEALEVDLGKMLLYDSVMDEQKEGSRTTGSLHYVQRSPRCCKSIK</sequence>
<evidence type="ECO:0000313" key="2">
    <source>
        <dbReference type="Proteomes" id="UP001497444"/>
    </source>
</evidence>
<dbReference type="Proteomes" id="UP001497444">
    <property type="component" value="Chromosome 1"/>
</dbReference>
<protein>
    <submittedName>
        <fullName evidence="1">Uncharacterized protein</fullName>
    </submittedName>
</protein>
<evidence type="ECO:0000313" key="1">
    <source>
        <dbReference type="EMBL" id="CAK9256399.1"/>
    </source>
</evidence>
<dbReference type="EMBL" id="OZ020096">
    <property type="protein sequence ID" value="CAK9256399.1"/>
    <property type="molecule type" value="Genomic_DNA"/>
</dbReference>
<gene>
    <name evidence="1" type="ORF">CSSPJE1EN1_LOCUS1877</name>
</gene>
<keyword evidence="2" id="KW-1185">Reference proteome</keyword>
<name>A0ABP0VPK2_9BRYO</name>
<accession>A0ABP0VPK2</accession>
<proteinExistence type="predicted"/>